<reference evidence="1 2" key="1">
    <citation type="submission" date="2018-10" db="EMBL/GenBank/DDBJ databases">
        <title>A high-quality apple genome assembly.</title>
        <authorList>
            <person name="Hu J."/>
        </authorList>
    </citation>
    <scope>NUCLEOTIDE SEQUENCE [LARGE SCALE GENOMIC DNA]</scope>
    <source>
        <strain evidence="2">cv. HFTH1</strain>
        <tissue evidence="1">Young leaf</tissue>
    </source>
</reference>
<keyword evidence="2" id="KW-1185">Reference proteome</keyword>
<organism evidence="1 2">
    <name type="scientific">Malus domestica</name>
    <name type="common">Apple</name>
    <name type="synonym">Pyrus malus</name>
    <dbReference type="NCBI Taxonomy" id="3750"/>
    <lineage>
        <taxon>Eukaryota</taxon>
        <taxon>Viridiplantae</taxon>
        <taxon>Streptophyta</taxon>
        <taxon>Embryophyta</taxon>
        <taxon>Tracheophyta</taxon>
        <taxon>Spermatophyta</taxon>
        <taxon>Magnoliopsida</taxon>
        <taxon>eudicotyledons</taxon>
        <taxon>Gunneridae</taxon>
        <taxon>Pentapetalae</taxon>
        <taxon>rosids</taxon>
        <taxon>fabids</taxon>
        <taxon>Rosales</taxon>
        <taxon>Rosaceae</taxon>
        <taxon>Amygdaloideae</taxon>
        <taxon>Maleae</taxon>
        <taxon>Malus</taxon>
    </lineage>
</organism>
<dbReference type="Proteomes" id="UP000290289">
    <property type="component" value="Chromosome 6"/>
</dbReference>
<accession>A0A498JLZ9</accession>
<name>A0A498JLZ9_MALDO</name>
<sequence length="192" mass="21837">MAKLSCQGSLELLLLMFVVRLIKWLTVLQRSDCVVNSSNRKMWFAGGAFRASTSTGSGLITTAAAFVRHFSRSRAENLRKINPKVSFPEANSIARDLYDVVKQHGPLTIPNTWVQAKEFGVNGLMSKTHMKIMLKWMRGRKMLKLFPNQVGSTKKFLLCTLPEDAEVTQFRESSAVRLQHRKPSIKRKKQKK</sequence>
<dbReference type="EMBL" id="RDQH01000332">
    <property type="protein sequence ID" value="RXH95887.1"/>
    <property type="molecule type" value="Genomic_DNA"/>
</dbReference>
<gene>
    <name evidence="1" type="ORF">DVH24_008387</name>
</gene>
<dbReference type="PANTHER" id="PTHR35110">
    <property type="entry name" value="EXPRESSED PROTEIN"/>
    <property type="match status" value="1"/>
</dbReference>
<dbReference type="PANTHER" id="PTHR35110:SF1">
    <property type="entry name" value="EXPRESSED PROTEIN"/>
    <property type="match status" value="1"/>
</dbReference>
<evidence type="ECO:0000313" key="2">
    <source>
        <dbReference type="Proteomes" id="UP000290289"/>
    </source>
</evidence>
<dbReference type="STRING" id="3750.A0A498JLZ9"/>
<dbReference type="AlphaFoldDB" id="A0A498JLZ9"/>
<protein>
    <recommendedName>
        <fullName evidence="3">Tumor necrosis factor receptor superfamily member 21</fullName>
    </recommendedName>
</protein>
<evidence type="ECO:0008006" key="3">
    <source>
        <dbReference type="Google" id="ProtNLM"/>
    </source>
</evidence>
<evidence type="ECO:0000313" key="1">
    <source>
        <dbReference type="EMBL" id="RXH95887.1"/>
    </source>
</evidence>
<proteinExistence type="predicted"/>
<comment type="caution">
    <text evidence="1">The sequence shown here is derived from an EMBL/GenBank/DDBJ whole genome shotgun (WGS) entry which is preliminary data.</text>
</comment>